<evidence type="ECO:0000313" key="2">
    <source>
        <dbReference type="Proteomes" id="UP000691718"/>
    </source>
</evidence>
<dbReference type="OrthoDB" id="6865458at2759"/>
<protein>
    <submittedName>
        <fullName evidence="1">(apollo) hypothetical protein</fullName>
    </submittedName>
</protein>
<dbReference type="Proteomes" id="UP000691718">
    <property type="component" value="Unassembled WGS sequence"/>
</dbReference>
<accession>A0A8S3W425</accession>
<evidence type="ECO:0000313" key="1">
    <source>
        <dbReference type="EMBL" id="CAG4940064.1"/>
    </source>
</evidence>
<dbReference type="EMBL" id="CAJQZP010000141">
    <property type="protein sequence ID" value="CAG4940064.1"/>
    <property type="molecule type" value="Genomic_DNA"/>
</dbReference>
<comment type="caution">
    <text evidence="1">The sequence shown here is derived from an EMBL/GenBank/DDBJ whole genome shotgun (WGS) entry which is preliminary data.</text>
</comment>
<reference evidence="1" key="1">
    <citation type="submission" date="2021-04" db="EMBL/GenBank/DDBJ databases">
        <authorList>
            <person name="Tunstrom K."/>
        </authorList>
    </citation>
    <scope>NUCLEOTIDE SEQUENCE</scope>
</reference>
<gene>
    <name evidence="1" type="ORF">PAPOLLO_LOCUS1927</name>
</gene>
<dbReference type="AlphaFoldDB" id="A0A8S3W425"/>
<keyword evidence="2" id="KW-1185">Reference proteome</keyword>
<organism evidence="1 2">
    <name type="scientific">Parnassius apollo</name>
    <name type="common">Apollo butterfly</name>
    <name type="synonym">Papilio apollo</name>
    <dbReference type="NCBI Taxonomy" id="110799"/>
    <lineage>
        <taxon>Eukaryota</taxon>
        <taxon>Metazoa</taxon>
        <taxon>Ecdysozoa</taxon>
        <taxon>Arthropoda</taxon>
        <taxon>Hexapoda</taxon>
        <taxon>Insecta</taxon>
        <taxon>Pterygota</taxon>
        <taxon>Neoptera</taxon>
        <taxon>Endopterygota</taxon>
        <taxon>Lepidoptera</taxon>
        <taxon>Glossata</taxon>
        <taxon>Ditrysia</taxon>
        <taxon>Papilionoidea</taxon>
        <taxon>Papilionidae</taxon>
        <taxon>Parnassiinae</taxon>
        <taxon>Parnassini</taxon>
        <taxon>Parnassius</taxon>
        <taxon>Parnassius</taxon>
    </lineage>
</organism>
<sequence>MMRCVYSLNTRTRLEEKSKKYIMEKFEFSSTSSGAKTHKDPFSGHIFYNVYKEAEFLRHSDNIETILSKGYELRQKLKNVLPGQQVMIDGIWLEKNTPLLVKKTGPNVEVENFEFTANRLSGLVAAYAFENRKRFPIVTSSEAIALGLKWDNCNTEKCKLYLSAVSGSEHFYDQFAYWPLICALRKLQMKKITLEPVIKIAKIKNKDGVRMAKDLMNNRATVYRLWMHFPGASNVDLKCLLQTAPVQLKNILTAND</sequence>
<name>A0A8S3W425_PARAO</name>
<proteinExistence type="predicted"/>